<dbReference type="AlphaFoldDB" id="Q5VP24"/>
<feature type="region of interest" description="Disordered" evidence="1">
    <location>
        <begin position="148"/>
        <end position="189"/>
    </location>
</feature>
<dbReference type="Proteomes" id="UP000817658">
    <property type="component" value="Chromosome 1"/>
</dbReference>
<feature type="compositionally biased region" description="Low complexity" evidence="1">
    <location>
        <begin position="154"/>
        <end position="167"/>
    </location>
</feature>
<dbReference type="EMBL" id="AP003792">
    <property type="protein sequence ID" value="BAD68805.1"/>
    <property type="molecule type" value="Genomic_DNA"/>
</dbReference>
<feature type="region of interest" description="Disordered" evidence="1">
    <location>
        <begin position="33"/>
        <end position="100"/>
    </location>
</feature>
<protein>
    <submittedName>
        <fullName evidence="2">Uncharacterized protein</fullName>
    </submittedName>
</protein>
<evidence type="ECO:0000256" key="1">
    <source>
        <dbReference type="SAM" id="MobiDB-lite"/>
    </source>
</evidence>
<organism evidence="2">
    <name type="scientific">Oryza sativa subsp. japonica</name>
    <name type="common">Rice</name>
    <dbReference type="NCBI Taxonomy" id="39947"/>
    <lineage>
        <taxon>Eukaryota</taxon>
        <taxon>Viridiplantae</taxon>
        <taxon>Streptophyta</taxon>
        <taxon>Embryophyta</taxon>
        <taxon>Tracheophyta</taxon>
        <taxon>Spermatophyta</taxon>
        <taxon>Magnoliopsida</taxon>
        <taxon>Liliopsida</taxon>
        <taxon>Poales</taxon>
        <taxon>Poaceae</taxon>
        <taxon>BOP clade</taxon>
        <taxon>Oryzoideae</taxon>
        <taxon>Oryzeae</taxon>
        <taxon>Oryzinae</taxon>
        <taxon>Oryza</taxon>
        <taxon>Oryza sativa</taxon>
    </lineage>
</organism>
<name>Q5VP24_ORYSJ</name>
<reference evidence="2" key="1">
    <citation type="journal article" date="2002" name="Nature">
        <title>The genome sequence and structure of rice chromosome 1.</title>
        <authorList>
            <person name="Sasaki T."/>
            <person name="Matsumoto T."/>
            <person name="Yamamoto K."/>
            <person name="Sakata K."/>
            <person name="Baba T."/>
            <person name="Katayose Y."/>
            <person name="Wu J."/>
            <person name="Niimura Y."/>
            <person name="Cheng Z."/>
            <person name="Nagamura Y."/>
            <person name="Antonio B.A."/>
            <person name="Kanamori H."/>
            <person name="Hosokawa S."/>
            <person name="Masukawa M."/>
            <person name="Arikawa K."/>
            <person name="Chiden Y."/>
            <person name="Hayashi M."/>
            <person name="Okamoto M."/>
            <person name="Ando T."/>
            <person name="Aoki H."/>
            <person name="Arita K."/>
            <person name="Hamada M."/>
            <person name="Harada C."/>
            <person name="Hijishita S."/>
            <person name="Honda M."/>
            <person name="Ichikawa Y."/>
            <person name="Idonuma A."/>
            <person name="Iijima M."/>
            <person name="Ikeda M."/>
            <person name="Ikeno M."/>
            <person name="Itoh S."/>
            <person name="Itoh T."/>
            <person name="Itoh Y."/>
            <person name="Itoh Y."/>
            <person name="Iwabuchi A."/>
            <person name="Kamiya K."/>
            <person name="Karasawa W."/>
            <person name="Katagiri S."/>
            <person name="Kikuta A."/>
            <person name="Kobayashi N."/>
            <person name="Kono I."/>
            <person name="Machita K."/>
            <person name="Maehara T."/>
            <person name="Mizuno H."/>
            <person name="Mizubayashi T."/>
            <person name="Mukai Y."/>
            <person name="Nagasaki H."/>
            <person name="Nakashima M."/>
            <person name="Nakama Y."/>
            <person name="Nakamichi Y."/>
            <person name="Nakamura M."/>
            <person name="Namiki N."/>
            <person name="Negishi M."/>
            <person name="Ohta I."/>
            <person name="Ono N."/>
            <person name="Saji S."/>
            <person name="Sakai K."/>
            <person name="Shibata M."/>
            <person name="Shimokawa T."/>
            <person name="Shomura A."/>
            <person name="Song J."/>
            <person name="Takazaki Y."/>
            <person name="Terasawa K."/>
            <person name="Tsuji K."/>
            <person name="Waki K."/>
            <person name="Yamagata H."/>
            <person name="Yamane H."/>
            <person name="Yoshiki S."/>
            <person name="Yoshihara R."/>
            <person name="Yukawa K."/>
            <person name="Zhong H."/>
            <person name="Iwama H."/>
            <person name="Endo T."/>
            <person name="Ito H."/>
            <person name="Hahn J.H."/>
            <person name="Kim H.I."/>
            <person name="Eun M.Y."/>
            <person name="Yano M."/>
            <person name="Jiang J."/>
            <person name="Gojobori T."/>
        </authorList>
    </citation>
    <scope>NUCLEOTIDE SEQUENCE [LARGE SCALE GENOMIC DNA]</scope>
</reference>
<gene>
    <name evidence="2" type="primary">OJ1159_D09.28</name>
</gene>
<sequence length="189" mass="19931">MVEELYIRKVDDEALPYKAMAAAVLANVVESSIDPDTTVGEPPGPLHRGAPERKRSTSPRRGCSSPVNAHGAHHRREALQDAERRRRQRKRQTRGGGPRCCGRFAVVGGGMSAASGSACGCLLRDHSASGGVVVSPRTGDEQMQQLEVGRRRAAAAAAGGSSSLAGRCPRPQRPSALCSRRGEGRGRSG</sequence>
<evidence type="ECO:0000313" key="2">
    <source>
        <dbReference type="EMBL" id="BAD68805.1"/>
    </source>
</evidence>
<proteinExistence type="predicted"/>
<feature type="compositionally biased region" description="Basic and acidic residues" evidence="1">
    <location>
        <begin position="180"/>
        <end position="189"/>
    </location>
</feature>
<accession>Q5VP24</accession>